<accession>A0A8S0P7Z8</accession>
<dbReference type="PANTHER" id="PTHR13326:SF21">
    <property type="entry name" value="PSEUDOURIDYLATE SYNTHASE PUS7L"/>
    <property type="match status" value="1"/>
</dbReference>
<evidence type="ECO:0000313" key="5">
    <source>
        <dbReference type="Proteomes" id="UP000594638"/>
    </source>
</evidence>
<evidence type="ECO:0000313" key="4">
    <source>
        <dbReference type="EMBL" id="CAA2934006.1"/>
    </source>
</evidence>
<dbReference type="PROSITE" id="PS50984">
    <property type="entry name" value="TRUD"/>
    <property type="match status" value="1"/>
</dbReference>
<feature type="domain" description="TRUD" evidence="3">
    <location>
        <begin position="304"/>
        <end position="558"/>
    </location>
</feature>
<gene>
    <name evidence="4" type="ORF">OLEA9_A054969</name>
</gene>
<dbReference type="GO" id="GO:0005634">
    <property type="term" value="C:nucleus"/>
    <property type="evidence" value="ECO:0007669"/>
    <property type="project" value="TreeGrafter"/>
</dbReference>
<dbReference type="GO" id="GO:0003723">
    <property type="term" value="F:RNA binding"/>
    <property type="evidence" value="ECO:0007669"/>
    <property type="project" value="InterPro"/>
</dbReference>
<dbReference type="InterPro" id="IPR056963">
    <property type="entry name" value="PUS7L_N"/>
</dbReference>
<proteinExistence type="inferred from homology"/>
<keyword evidence="2" id="KW-0413">Isomerase</keyword>
<dbReference type="InterPro" id="IPR011760">
    <property type="entry name" value="PsdUridine_synth_TruD_insert"/>
</dbReference>
<evidence type="ECO:0000259" key="3">
    <source>
        <dbReference type="PROSITE" id="PS50984"/>
    </source>
</evidence>
<evidence type="ECO:0000256" key="1">
    <source>
        <dbReference type="ARBA" id="ARBA00007953"/>
    </source>
</evidence>
<dbReference type="AlphaFoldDB" id="A0A8S0P7Z8"/>
<comment type="similarity">
    <text evidence="1">Belongs to the pseudouridine synthase TruD family.</text>
</comment>
<dbReference type="InterPro" id="IPR001656">
    <property type="entry name" value="PsdUridine_synth_TruD"/>
</dbReference>
<dbReference type="EMBL" id="CACTIH010000009">
    <property type="protein sequence ID" value="CAA2934006.1"/>
    <property type="molecule type" value="Genomic_DNA"/>
</dbReference>
<dbReference type="SUPFAM" id="SSF55120">
    <property type="entry name" value="Pseudouridine synthase"/>
    <property type="match status" value="1"/>
</dbReference>
<name>A0A8S0P7Z8_OLEEU</name>
<dbReference type="PANTHER" id="PTHR13326">
    <property type="entry name" value="TRNA PSEUDOURIDINE SYNTHASE D"/>
    <property type="match status" value="1"/>
</dbReference>
<comment type="caution">
    <text evidence="4">The sequence shown here is derived from an EMBL/GenBank/DDBJ whole genome shotgun (WGS) entry which is preliminary data.</text>
</comment>
<dbReference type="OrthoDB" id="447290at2759"/>
<sequence length="685" mass="76289">MNSVEESDVGILCYISQLPGFSGILKQRYSDFIVNEVGLDGNVVHLTSLEVPPEISEEKEVKTTVQLNHNYATEMESFLALAGDSDAEKLKSFVIQIASHVNDEDMSIVLSPSSDKTHRTAIHNFFKQKLNFLVTDTVDGPDSSSKCIRVRLNAGGNCGKGRNTKKRKDRVDKAYDSRGSDSWPEHLGKFLRFHLYKENKDTQETLGLLGRMLGVQPRSFGFAGTKDKRSVSTQRVTVFKQRASRLAALNERLIGIKVGDFCYVNDGLVLGQLQGNRFTVTLRGIIAESEDIISASATALGKHGFINYFGLQRFGSSSVPTHLIGATLLRGDWKAAVSMILDPREGDILTHLLEYYKESGDIEGTLRQLSRHLVAERAILQCLKKNPGNYLQALMGIPRTLRMMYIHGYQSYLWNHAASTRVQKYGFNQVILGDLVYCKEQDTKNEKGSSKLEFEDGGSDEVDINGHFDDISVTELPAERNMSVKALNEDDLVAGNYTVDDIVLPLPGSRVIYPLNDIGKVYLDLAKKDDISLTESAHNTKEFSITNMAGSYRRLFQKPKDFEWELLKYTDRDMPLAKTDWEIIANSRPATLGCNKKLAGMIQFDSLPKLDKYEDATEASIEKEGTENETGGLKLEETINGPSSLENQTALKLSFTLPASSYATMAIRELLKTSTSVAFHKALNL</sequence>
<dbReference type="Gene3D" id="3.30.2350.20">
    <property type="entry name" value="TruD, catalytic domain"/>
    <property type="match status" value="2"/>
</dbReference>
<keyword evidence="5" id="KW-1185">Reference proteome</keyword>
<dbReference type="FunFam" id="3.30.2350.20:FF:000006">
    <property type="entry name" value="Multisubstrate pseudouridine synthase 7"/>
    <property type="match status" value="1"/>
</dbReference>
<dbReference type="GO" id="GO:0001522">
    <property type="term" value="P:pseudouridine synthesis"/>
    <property type="evidence" value="ECO:0007669"/>
    <property type="project" value="InterPro"/>
</dbReference>
<dbReference type="NCBIfam" id="TIGR00094">
    <property type="entry name" value="tRNA_TruD_broad"/>
    <property type="match status" value="1"/>
</dbReference>
<dbReference type="Pfam" id="PF23943">
    <property type="entry name" value="PUS7L_N"/>
    <property type="match status" value="1"/>
</dbReference>
<evidence type="ECO:0000256" key="2">
    <source>
        <dbReference type="ARBA" id="ARBA00023235"/>
    </source>
</evidence>
<protein>
    <submittedName>
        <fullName evidence="4">Multisubstrate pseudouridine synthase 7 isoform X2</fullName>
    </submittedName>
</protein>
<dbReference type="CDD" id="cd02576">
    <property type="entry name" value="PseudoU_synth_ScPUS7"/>
    <property type="match status" value="1"/>
</dbReference>
<dbReference type="InterPro" id="IPR020103">
    <property type="entry name" value="PsdUridine_synth_cat_dom_sf"/>
</dbReference>
<dbReference type="GO" id="GO:0009982">
    <property type="term" value="F:pseudouridine synthase activity"/>
    <property type="evidence" value="ECO:0007669"/>
    <property type="project" value="InterPro"/>
</dbReference>
<dbReference type="Proteomes" id="UP000594638">
    <property type="component" value="Unassembled WGS sequence"/>
</dbReference>
<dbReference type="Gramene" id="OE9A054969T1">
    <property type="protein sequence ID" value="OE9A054969C1"/>
    <property type="gene ID" value="OE9A054969"/>
</dbReference>
<dbReference type="InterPro" id="IPR042214">
    <property type="entry name" value="TruD_catalytic"/>
</dbReference>
<dbReference type="PIRSF" id="PIRSF037016">
    <property type="entry name" value="Pseudouridin_synth_euk_prd"/>
    <property type="match status" value="1"/>
</dbReference>
<dbReference type="Pfam" id="PF01142">
    <property type="entry name" value="TruD"/>
    <property type="match status" value="1"/>
</dbReference>
<reference evidence="4 5" key="1">
    <citation type="submission" date="2019-12" db="EMBL/GenBank/DDBJ databases">
        <authorList>
            <person name="Alioto T."/>
            <person name="Alioto T."/>
            <person name="Gomez Garrido J."/>
        </authorList>
    </citation>
    <scope>NUCLEOTIDE SEQUENCE [LARGE SCALE GENOMIC DNA]</scope>
</reference>
<organism evidence="4 5">
    <name type="scientific">Olea europaea subsp. europaea</name>
    <dbReference type="NCBI Taxonomy" id="158383"/>
    <lineage>
        <taxon>Eukaryota</taxon>
        <taxon>Viridiplantae</taxon>
        <taxon>Streptophyta</taxon>
        <taxon>Embryophyta</taxon>
        <taxon>Tracheophyta</taxon>
        <taxon>Spermatophyta</taxon>
        <taxon>Magnoliopsida</taxon>
        <taxon>eudicotyledons</taxon>
        <taxon>Gunneridae</taxon>
        <taxon>Pentapetalae</taxon>
        <taxon>asterids</taxon>
        <taxon>lamiids</taxon>
        <taxon>Lamiales</taxon>
        <taxon>Oleaceae</taxon>
        <taxon>Oleeae</taxon>
        <taxon>Olea</taxon>
    </lineage>
</organism>